<name>A0A4Z2C132_9TELE</name>
<proteinExistence type="predicted"/>
<keyword evidence="2" id="KW-1185">Reference proteome</keyword>
<reference evidence="1 2" key="1">
    <citation type="submission" date="2019-04" db="EMBL/GenBank/DDBJ databases">
        <title>The sequence and de novo assembly of Takifugu bimaculatus genome using PacBio and Hi-C technologies.</title>
        <authorList>
            <person name="Xu P."/>
            <person name="Liu B."/>
            <person name="Zhou Z."/>
        </authorList>
    </citation>
    <scope>NUCLEOTIDE SEQUENCE [LARGE SCALE GENOMIC DNA]</scope>
    <source>
        <strain evidence="1">TB-2018</strain>
        <tissue evidence="1">Muscle</tissue>
    </source>
</reference>
<dbReference type="Proteomes" id="UP000516260">
    <property type="component" value="Chromosome 15"/>
</dbReference>
<protein>
    <submittedName>
        <fullName evidence="1">Uncharacterized protein</fullName>
    </submittedName>
</protein>
<dbReference type="AlphaFoldDB" id="A0A4Z2C132"/>
<organism evidence="1 2">
    <name type="scientific">Takifugu bimaculatus</name>
    <dbReference type="NCBI Taxonomy" id="433685"/>
    <lineage>
        <taxon>Eukaryota</taxon>
        <taxon>Metazoa</taxon>
        <taxon>Chordata</taxon>
        <taxon>Craniata</taxon>
        <taxon>Vertebrata</taxon>
        <taxon>Euteleostomi</taxon>
        <taxon>Actinopterygii</taxon>
        <taxon>Neopterygii</taxon>
        <taxon>Teleostei</taxon>
        <taxon>Neoteleostei</taxon>
        <taxon>Acanthomorphata</taxon>
        <taxon>Eupercaria</taxon>
        <taxon>Tetraodontiformes</taxon>
        <taxon>Tetradontoidea</taxon>
        <taxon>Tetraodontidae</taxon>
        <taxon>Takifugu</taxon>
    </lineage>
</organism>
<dbReference type="EMBL" id="SWLE01000007">
    <property type="protein sequence ID" value="TNM98141.1"/>
    <property type="molecule type" value="Genomic_DNA"/>
</dbReference>
<evidence type="ECO:0000313" key="2">
    <source>
        <dbReference type="Proteomes" id="UP000516260"/>
    </source>
</evidence>
<accession>A0A4Z2C132</accession>
<evidence type="ECO:0000313" key="1">
    <source>
        <dbReference type="EMBL" id="TNM98141.1"/>
    </source>
</evidence>
<gene>
    <name evidence="1" type="ORF">fugu_014387</name>
</gene>
<comment type="caution">
    <text evidence="1">The sequence shown here is derived from an EMBL/GenBank/DDBJ whole genome shotgun (WGS) entry which is preliminary data.</text>
</comment>
<sequence>MMLPPPLGPSTICNLRQVFKPLPAQMWCFDDSRSALRSSCSHLTSEHLMWTFGRGRDMGGQRVQQEQGATNGGQDTAQMLPALPLCLRVRVRVRVPEERGRDLQGIVVTSGLSCYYGGQRFQS</sequence>